<dbReference type="GO" id="GO:0005634">
    <property type="term" value="C:nucleus"/>
    <property type="evidence" value="ECO:0007669"/>
    <property type="project" value="TreeGrafter"/>
</dbReference>
<dbReference type="EC" id="2.7.11.1" evidence="1"/>
<dbReference type="Pfam" id="PF00069">
    <property type="entry name" value="Pkinase"/>
    <property type="match status" value="2"/>
</dbReference>
<dbReference type="Gene3D" id="3.30.200.20">
    <property type="entry name" value="Phosphorylase Kinase, domain 1"/>
    <property type="match status" value="1"/>
</dbReference>
<evidence type="ECO:0000256" key="8">
    <source>
        <dbReference type="SAM" id="MobiDB-lite"/>
    </source>
</evidence>
<dbReference type="PROSITE" id="PS50011">
    <property type="entry name" value="PROTEIN_KINASE_DOM"/>
    <property type="match status" value="1"/>
</dbReference>
<dbReference type="EMBL" id="UFQS01001012">
    <property type="protein sequence ID" value="SSX08571.1"/>
    <property type="molecule type" value="Genomic_DNA"/>
</dbReference>
<dbReference type="GO" id="GO:0004674">
    <property type="term" value="F:protein serine/threonine kinase activity"/>
    <property type="evidence" value="ECO:0007669"/>
    <property type="project" value="UniProtKB-KW"/>
</dbReference>
<dbReference type="PANTHER" id="PTHR44167">
    <property type="entry name" value="OVARIAN-SPECIFIC SERINE/THREONINE-PROTEIN KINASE LOK-RELATED"/>
    <property type="match status" value="1"/>
</dbReference>
<dbReference type="PROSITE" id="PS00107">
    <property type="entry name" value="PROTEIN_KINASE_ATP"/>
    <property type="match status" value="1"/>
</dbReference>
<evidence type="ECO:0000256" key="3">
    <source>
        <dbReference type="ARBA" id="ARBA00022679"/>
    </source>
</evidence>
<dbReference type="PROSITE" id="PS00108">
    <property type="entry name" value="PROTEIN_KINASE_ST"/>
    <property type="match status" value="1"/>
</dbReference>
<evidence type="ECO:0000256" key="7">
    <source>
        <dbReference type="PROSITE-ProRule" id="PRU10141"/>
    </source>
</evidence>
<reference evidence="11" key="2">
    <citation type="submission" date="2018-07" db="EMBL/GenBank/DDBJ databases">
        <authorList>
            <person name="Quirk P.G."/>
            <person name="Krulwich T.A."/>
        </authorList>
    </citation>
    <scope>NUCLEOTIDE SEQUENCE</scope>
</reference>
<feature type="compositionally biased region" description="Polar residues" evidence="8">
    <location>
        <begin position="431"/>
        <end position="442"/>
    </location>
</feature>
<evidence type="ECO:0000313" key="10">
    <source>
        <dbReference type="EMBL" id="SSX08571.1"/>
    </source>
</evidence>
<dbReference type="PANTHER" id="PTHR44167:SF23">
    <property type="entry name" value="CDC7 KINASE, ISOFORM A-RELATED"/>
    <property type="match status" value="1"/>
</dbReference>
<gene>
    <name evidence="10" type="primary">CSON000108</name>
</gene>
<feature type="binding site" evidence="7">
    <location>
        <position position="62"/>
    </location>
    <ligand>
        <name>ATP</name>
        <dbReference type="ChEBI" id="CHEBI:30616"/>
    </ligand>
</feature>
<evidence type="ECO:0000256" key="2">
    <source>
        <dbReference type="ARBA" id="ARBA00022527"/>
    </source>
</evidence>
<name>A0A336KWB5_CULSO</name>
<dbReference type="GO" id="GO:0044773">
    <property type="term" value="P:mitotic DNA damage checkpoint signaling"/>
    <property type="evidence" value="ECO:0007669"/>
    <property type="project" value="TreeGrafter"/>
</dbReference>
<keyword evidence="2" id="KW-0723">Serine/threonine-protein kinase</keyword>
<evidence type="ECO:0000256" key="6">
    <source>
        <dbReference type="ARBA" id="ARBA00022840"/>
    </source>
</evidence>
<dbReference type="AlphaFoldDB" id="A0A336KWB5"/>
<dbReference type="Gene3D" id="1.10.510.10">
    <property type="entry name" value="Transferase(Phosphotransferase) domain 1"/>
    <property type="match status" value="2"/>
</dbReference>
<evidence type="ECO:0000259" key="9">
    <source>
        <dbReference type="PROSITE" id="PS50011"/>
    </source>
</evidence>
<feature type="region of interest" description="Disordered" evidence="8">
    <location>
        <begin position="418"/>
        <end position="442"/>
    </location>
</feature>
<organism evidence="10">
    <name type="scientific">Culicoides sonorensis</name>
    <name type="common">Biting midge</name>
    <dbReference type="NCBI Taxonomy" id="179676"/>
    <lineage>
        <taxon>Eukaryota</taxon>
        <taxon>Metazoa</taxon>
        <taxon>Ecdysozoa</taxon>
        <taxon>Arthropoda</taxon>
        <taxon>Hexapoda</taxon>
        <taxon>Insecta</taxon>
        <taxon>Pterygota</taxon>
        <taxon>Neoptera</taxon>
        <taxon>Endopterygota</taxon>
        <taxon>Diptera</taxon>
        <taxon>Nematocera</taxon>
        <taxon>Chironomoidea</taxon>
        <taxon>Ceratopogonidae</taxon>
        <taxon>Ceratopogoninae</taxon>
        <taxon>Culicoides</taxon>
        <taxon>Monoculicoides</taxon>
    </lineage>
</organism>
<dbReference type="SMART" id="SM00220">
    <property type="entry name" value="S_TKc"/>
    <property type="match status" value="1"/>
</dbReference>
<feature type="domain" description="Protein kinase" evidence="9">
    <location>
        <begin position="26"/>
        <end position="506"/>
    </location>
</feature>
<evidence type="ECO:0000256" key="5">
    <source>
        <dbReference type="ARBA" id="ARBA00022777"/>
    </source>
</evidence>
<dbReference type="InterPro" id="IPR000719">
    <property type="entry name" value="Prot_kinase_dom"/>
</dbReference>
<accession>A0A336KWB5</accession>
<dbReference type="InterPro" id="IPR017441">
    <property type="entry name" value="Protein_kinase_ATP_BS"/>
</dbReference>
<dbReference type="OMA" id="CLRFRHR"/>
<keyword evidence="4 7" id="KW-0547">Nucleotide-binding</keyword>
<sequence>MKNRSTSKNDENKQLFLGIPGVDKNFNIHKKIGAGTFSSVYLASLKCEAHVKRENRKFFAVKRLIPTSSLKRIEQELKCLVNIGGTDNVGGIEACVRHEDSVAFVMPYLAYDKFHEYFDKMDVAETRLYIKNLLLALKRVHSFNLIHRDVKPSNFLYNRREQKWMLIDFGLAQEVKEYKTEEKPTSSTAQKRPIKEVQAGNENENQGVPTNPSKRMRLEEKTVQTKDQPNSKPMDVLFKSPLKTSNVGNLPKLYTNPLATAVKSTCIGLSVNLRMMEQRTNSTNTPIRTSMSSNVCYCYGKSQVCNICIIKKEVQASRAGTPGYRPPEVLLKYPNQTTAVDIWSVGIIFLSILSKCYPFFKAHDDFNALAELVTLFGDKKIKQLASALNRNIKIGRKRPALNIRKLCILLRNRTPTQITQQLNEKTPNEPSPGTSTSSNRASSNLQDCQHCQQKLNNCLCASSVIIPSLHGHDEWPNEAYDLLFKLLELDPRKRITAEQALQHPFFITIEDTPKNSESSNSFKDSK</sequence>
<dbReference type="InterPro" id="IPR008271">
    <property type="entry name" value="Ser/Thr_kinase_AS"/>
</dbReference>
<evidence type="ECO:0000256" key="4">
    <source>
        <dbReference type="ARBA" id="ARBA00022741"/>
    </source>
</evidence>
<feature type="compositionally biased region" description="Polar residues" evidence="8">
    <location>
        <begin position="200"/>
        <end position="213"/>
    </location>
</feature>
<keyword evidence="5" id="KW-0418">Kinase</keyword>
<dbReference type="GO" id="GO:0005524">
    <property type="term" value="F:ATP binding"/>
    <property type="evidence" value="ECO:0007669"/>
    <property type="project" value="UniProtKB-UniRule"/>
</dbReference>
<dbReference type="EMBL" id="UFQT01001012">
    <property type="protein sequence ID" value="SSX28487.1"/>
    <property type="molecule type" value="Genomic_DNA"/>
</dbReference>
<proteinExistence type="predicted"/>
<evidence type="ECO:0000313" key="11">
    <source>
        <dbReference type="EMBL" id="SSX28487.1"/>
    </source>
</evidence>
<keyword evidence="6 7" id="KW-0067">ATP-binding</keyword>
<dbReference type="VEuPathDB" id="VectorBase:CSON000108"/>
<dbReference type="CDD" id="cd14019">
    <property type="entry name" value="STKc_Cdc7"/>
    <property type="match status" value="1"/>
</dbReference>
<protein>
    <recommendedName>
        <fullName evidence="1">non-specific serine/threonine protein kinase</fullName>
        <ecNumber evidence="1">2.7.11.1</ecNumber>
    </recommendedName>
</protein>
<feature type="region of interest" description="Disordered" evidence="8">
    <location>
        <begin position="180"/>
        <end position="235"/>
    </location>
</feature>
<keyword evidence="3" id="KW-0808">Transferase</keyword>
<evidence type="ECO:0000256" key="1">
    <source>
        <dbReference type="ARBA" id="ARBA00012513"/>
    </source>
</evidence>
<dbReference type="SUPFAM" id="SSF56112">
    <property type="entry name" value="Protein kinase-like (PK-like)"/>
    <property type="match status" value="1"/>
</dbReference>
<dbReference type="InterPro" id="IPR011009">
    <property type="entry name" value="Kinase-like_dom_sf"/>
</dbReference>
<reference evidence="10" key="1">
    <citation type="submission" date="2018-04" db="EMBL/GenBank/DDBJ databases">
        <authorList>
            <person name="Go L.Y."/>
            <person name="Mitchell J.A."/>
        </authorList>
    </citation>
    <scope>NUCLEOTIDE SEQUENCE</scope>
    <source>
        <tissue evidence="10">Whole organism</tissue>
    </source>
</reference>